<evidence type="ECO:0008006" key="3">
    <source>
        <dbReference type="Google" id="ProtNLM"/>
    </source>
</evidence>
<evidence type="ECO:0000313" key="2">
    <source>
        <dbReference type="Proteomes" id="UP000022910"/>
    </source>
</evidence>
<gene>
    <name evidence="1" type="ORF">RirG_151720</name>
</gene>
<dbReference type="Proteomes" id="UP000022910">
    <property type="component" value="Unassembled WGS sequence"/>
</dbReference>
<sequence length="195" mass="22106">MFQDIAKAFDSISIKGLELALQRIAVPPPIEEVTVSLQFCGEYITTLYTQLPKDNKELGYEISCNWPTNPSDPNSWVKYRKKVAVTAYMDDTAFIESSREGMQKFLNIANSFYNMMNIIINVKKCDLLVFNSPLPKEDNKMIQCQPPEEMFNMSSGKNARNLSKQRIIGIRDVFLQSISSRLSGQQGAVSKNFIS</sequence>
<name>A0A015M9H9_RHIIW</name>
<dbReference type="AlphaFoldDB" id="A0A015M9H9"/>
<proteinExistence type="predicted"/>
<reference evidence="1 2" key="1">
    <citation type="submission" date="2014-02" db="EMBL/GenBank/DDBJ databases">
        <title>Single nucleus genome sequencing reveals high similarity among nuclei of an endomycorrhizal fungus.</title>
        <authorList>
            <person name="Lin K."/>
            <person name="Geurts R."/>
            <person name="Zhang Z."/>
            <person name="Limpens E."/>
            <person name="Saunders D.G."/>
            <person name="Mu D."/>
            <person name="Pang E."/>
            <person name="Cao H."/>
            <person name="Cha H."/>
            <person name="Lin T."/>
            <person name="Zhou Q."/>
            <person name="Shang Y."/>
            <person name="Li Y."/>
            <person name="Ivanov S."/>
            <person name="Sharma T."/>
            <person name="Velzen R.V."/>
            <person name="Ruijter N.D."/>
            <person name="Aanen D.K."/>
            <person name="Win J."/>
            <person name="Kamoun S."/>
            <person name="Bisseling T."/>
            <person name="Huang S."/>
        </authorList>
    </citation>
    <scope>NUCLEOTIDE SEQUENCE [LARGE SCALE GENOMIC DNA]</scope>
    <source>
        <strain evidence="2">DAOM197198w</strain>
    </source>
</reference>
<protein>
    <recommendedName>
        <fullName evidence="3">Reverse transcriptase domain-containing protein</fullName>
    </recommendedName>
</protein>
<dbReference type="EMBL" id="JEMT01023923">
    <property type="protein sequence ID" value="EXX63503.1"/>
    <property type="molecule type" value="Genomic_DNA"/>
</dbReference>
<accession>A0A015M9H9</accession>
<dbReference type="OrthoDB" id="10317894at2759"/>
<keyword evidence="2" id="KW-1185">Reference proteome</keyword>
<evidence type="ECO:0000313" key="1">
    <source>
        <dbReference type="EMBL" id="EXX63503.1"/>
    </source>
</evidence>
<comment type="caution">
    <text evidence="1">The sequence shown here is derived from an EMBL/GenBank/DDBJ whole genome shotgun (WGS) entry which is preliminary data.</text>
</comment>
<organism evidence="1 2">
    <name type="scientific">Rhizophagus irregularis (strain DAOM 197198w)</name>
    <name type="common">Glomus intraradices</name>
    <dbReference type="NCBI Taxonomy" id="1432141"/>
    <lineage>
        <taxon>Eukaryota</taxon>
        <taxon>Fungi</taxon>
        <taxon>Fungi incertae sedis</taxon>
        <taxon>Mucoromycota</taxon>
        <taxon>Glomeromycotina</taxon>
        <taxon>Glomeromycetes</taxon>
        <taxon>Glomerales</taxon>
        <taxon>Glomeraceae</taxon>
        <taxon>Rhizophagus</taxon>
    </lineage>
</organism>
<dbReference type="HOGENOM" id="CLU_1397031_0_0_1"/>